<dbReference type="EMBL" id="JBHUFU010000007">
    <property type="protein sequence ID" value="MFD1830637.1"/>
    <property type="molecule type" value="Genomic_DNA"/>
</dbReference>
<comment type="caution">
    <text evidence="1">The sequence shown here is derived from an EMBL/GenBank/DDBJ whole genome shotgun (WGS) entry which is preliminary data.</text>
</comment>
<sequence>MTAWTSGPACWWCAQDSDPVLWVGDARASAGAYAAPLYACPRCLEDLEGRIRRSDAACWWCDREGRARWSGDARIASARSCAPVCVCPCCLDDLEERIHQHVGMRDRVAR</sequence>
<organism evidence="1 2">
    <name type="scientific">Streptomyces desertarenae</name>
    <dbReference type="NCBI Taxonomy" id="2666184"/>
    <lineage>
        <taxon>Bacteria</taxon>
        <taxon>Bacillati</taxon>
        <taxon>Actinomycetota</taxon>
        <taxon>Actinomycetes</taxon>
        <taxon>Kitasatosporales</taxon>
        <taxon>Streptomycetaceae</taxon>
        <taxon>Streptomyces</taxon>
    </lineage>
</organism>
<reference evidence="2" key="1">
    <citation type="journal article" date="2019" name="Int. J. Syst. Evol. Microbiol.">
        <title>The Global Catalogue of Microorganisms (GCM) 10K type strain sequencing project: providing services to taxonomists for standard genome sequencing and annotation.</title>
        <authorList>
            <consortium name="The Broad Institute Genomics Platform"/>
            <consortium name="The Broad Institute Genome Sequencing Center for Infectious Disease"/>
            <person name="Wu L."/>
            <person name="Ma J."/>
        </authorList>
    </citation>
    <scope>NUCLEOTIDE SEQUENCE [LARGE SCALE GENOMIC DNA]</scope>
    <source>
        <strain evidence="2">CGMCC 4.7455</strain>
    </source>
</reference>
<proteinExistence type="predicted"/>
<accession>A0ABW4PIS1</accession>
<dbReference type="Proteomes" id="UP001597365">
    <property type="component" value="Unassembled WGS sequence"/>
</dbReference>
<evidence type="ECO:0000313" key="2">
    <source>
        <dbReference type="Proteomes" id="UP001597365"/>
    </source>
</evidence>
<protein>
    <submittedName>
        <fullName evidence="1">Uncharacterized protein</fullName>
    </submittedName>
</protein>
<gene>
    <name evidence="1" type="ORF">ACFSJS_13275</name>
</gene>
<keyword evidence="2" id="KW-1185">Reference proteome</keyword>
<name>A0ABW4PIS1_9ACTN</name>
<evidence type="ECO:0000313" key="1">
    <source>
        <dbReference type="EMBL" id="MFD1830637.1"/>
    </source>
</evidence>
<dbReference type="RefSeq" id="WP_380899770.1">
    <property type="nucleotide sequence ID" value="NZ_JBHUFU010000007.1"/>
</dbReference>